<keyword evidence="1" id="KW-1133">Transmembrane helix</keyword>
<keyword evidence="1" id="KW-0812">Transmembrane</keyword>
<feature type="transmembrane region" description="Helical" evidence="1">
    <location>
        <begin position="53"/>
        <end position="70"/>
    </location>
</feature>
<keyword evidence="1" id="KW-0472">Membrane</keyword>
<dbReference type="RefSeq" id="WP_150402517.1">
    <property type="nucleotide sequence ID" value="NZ_VXLC01000004.1"/>
</dbReference>
<proteinExistence type="predicted"/>
<feature type="transmembrane region" description="Helical" evidence="1">
    <location>
        <begin position="16"/>
        <end position="33"/>
    </location>
</feature>
<evidence type="ECO:0000313" key="2">
    <source>
        <dbReference type="EMBL" id="KAA8888351.1"/>
    </source>
</evidence>
<dbReference type="PANTHER" id="PTHR36974:SF1">
    <property type="entry name" value="DOXX FAMILY MEMBRANE PROTEIN"/>
    <property type="match status" value="1"/>
</dbReference>
<accession>A0A5N0ELQ9</accession>
<dbReference type="OrthoDB" id="3267646at2"/>
<sequence>MAENALAPDRTSARRPALVLAALLFPMGVLHFVMPKPFDKMVPKALPGEPRNYTYASGVAELGVATALVIPRTRGLGGRLAVLLFLAVFPANLQMTADVLGNKKASPLFKIGTVLRLPLQIPMIRQARKVSRLARNSG</sequence>
<comment type="caution">
    <text evidence="2">The sequence shown here is derived from an EMBL/GenBank/DDBJ whole genome shotgun (WGS) entry which is preliminary data.</text>
</comment>
<evidence type="ECO:0000256" key="1">
    <source>
        <dbReference type="SAM" id="Phobius"/>
    </source>
</evidence>
<gene>
    <name evidence="2" type="ORF">F3087_15040</name>
</gene>
<evidence type="ECO:0008006" key="4">
    <source>
        <dbReference type="Google" id="ProtNLM"/>
    </source>
</evidence>
<dbReference type="AlphaFoldDB" id="A0A5N0ELQ9"/>
<dbReference type="Proteomes" id="UP000323876">
    <property type="component" value="Unassembled WGS sequence"/>
</dbReference>
<reference evidence="2 3" key="1">
    <citation type="submission" date="2019-09" db="EMBL/GenBank/DDBJ databases">
        <authorList>
            <person name="Wang X."/>
        </authorList>
    </citation>
    <scope>NUCLEOTIDE SEQUENCE [LARGE SCALE GENOMIC DNA]</scope>
    <source>
        <strain evidence="2 3">CICC 11023</strain>
    </source>
</reference>
<feature type="transmembrane region" description="Helical" evidence="1">
    <location>
        <begin position="76"/>
        <end position="93"/>
    </location>
</feature>
<keyword evidence="3" id="KW-1185">Reference proteome</keyword>
<organism evidence="2 3">
    <name type="scientific">Nocardia colli</name>
    <dbReference type="NCBI Taxonomy" id="2545717"/>
    <lineage>
        <taxon>Bacteria</taxon>
        <taxon>Bacillati</taxon>
        <taxon>Actinomycetota</taxon>
        <taxon>Actinomycetes</taxon>
        <taxon>Mycobacteriales</taxon>
        <taxon>Nocardiaceae</taxon>
        <taxon>Nocardia</taxon>
    </lineage>
</organism>
<protein>
    <recommendedName>
        <fullName evidence="4">DoxX family membrane protein</fullName>
    </recommendedName>
</protein>
<name>A0A5N0ELQ9_9NOCA</name>
<dbReference type="EMBL" id="VXLC01000004">
    <property type="protein sequence ID" value="KAA8888351.1"/>
    <property type="molecule type" value="Genomic_DNA"/>
</dbReference>
<evidence type="ECO:0000313" key="3">
    <source>
        <dbReference type="Proteomes" id="UP000323876"/>
    </source>
</evidence>
<dbReference type="PANTHER" id="PTHR36974">
    <property type="entry name" value="MEMBRANE PROTEIN-RELATED"/>
    <property type="match status" value="1"/>
</dbReference>